<dbReference type="InterPro" id="IPR033132">
    <property type="entry name" value="GH_1_N_CS"/>
</dbReference>
<gene>
    <name evidence="4" type="ORF">RJ641_030521</name>
</gene>
<dbReference type="Proteomes" id="UP001370490">
    <property type="component" value="Unassembled WGS sequence"/>
</dbReference>
<evidence type="ECO:0000256" key="1">
    <source>
        <dbReference type="ARBA" id="ARBA00010838"/>
    </source>
</evidence>
<dbReference type="EMBL" id="JBAMMX010000005">
    <property type="protein sequence ID" value="KAK6940990.1"/>
    <property type="molecule type" value="Genomic_DNA"/>
</dbReference>
<comment type="caution">
    <text evidence="4">The sequence shown here is derived from an EMBL/GenBank/DDBJ whole genome shotgun (WGS) entry which is preliminary data.</text>
</comment>
<dbReference type="PANTHER" id="PTHR10353">
    <property type="entry name" value="GLYCOSYL HYDROLASE"/>
    <property type="match status" value="1"/>
</dbReference>
<dbReference type="SUPFAM" id="SSF51445">
    <property type="entry name" value="(Trans)glycosidases"/>
    <property type="match status" value="1"/>
</dbReference>
<dbReference type="InterPro" id="IPR017853">
    <property type="entry name" value="GH"/>
</dbReference>
<sequence>MTLTSHVVMDAKVKFPLMIFHRSMLASEGLTLLLKVVTLVLRVVLGSKSFTRNDFPPDFVFGSGTSAYQVEGAAAEDGRTPSIWDTFAHSGMLLLPFEFERLCYVEAIKWNGCKSMPWESPKLSFITFDMCQFRTSLSSVQSVVKSIADCKLEPSICLNDFSLLSQEECQPPSGYISGDFLLQEDVQLMVDTGLEGYRFSISWSRLIPNGRGPVNPKGLAYYNNLINELISRGSPLFECVGVQPHVTLHHNDLPQALEDEYGGWLSQNIVVKPNLLFHLSLLMKVVHHHLRYLLFHLVCNKCWSISSKCMATLPCIYMKMGQPKPKYGIGTGIGILLFDATISNIGYCAGHSSFLNDTKRVEYLQGYIGGVLESLRNGSNTRGYFSWSFLDVYELAGYQTSCGLHYVDFNDEDLKRYPKLSAHWYSNFLKGGSVDAYLHFEL</sequence>
<evidence type="ECO:0000256" key="2">
    <source>
        <dbReference type="ARBA" id="ARBA00022801"/>
    </source>
</evidence>
<name>A0AAN8VW20_9MAGN</name>
<reference evidence="4 5" key="1">
    <citation type="submission" date="2023-12" db="EMBL/GenBank/DDBJ databases">
        <title>A high-quality genome assembly for Dillenia turbinata (Dilleniales).</title>
        <authorList>
            <person name="Chanderbali A."/>
        </authorList>
    </citation>
    <scope>NUCLEOTIDE SEQUENCE [LARGE SCALE GENOMIC DNA]</scope>
    <source>
        <strain evidence="4">LSX21</strain>
        <tissue evidence="4">Leaf</tissue>
    </source>
</reference>
<accession>A0AAN8VW20</accession>
<dbReference type="PANTHER" id="PTHR10353:SF29">
    <property type="entry name" value="BETA-GLUCOSIDASE 11"/>
    <property type="match status" value="1"/>
</dbReference>
<keyword evidence="5" id="KW-1185">Reference proteome</keyword>
<protein>
    <submittedName>
        <fullName evidence="4">Glycoside hydrolase family 1</fullName>
    </submittedName>
</protein>
<evidence type="ECO:0000256" key="3">
    <source>
        <dbReference type="RuleBase" id="RU003690"/>
    </source>
</evidence>
<organism evidence="4 5">
    <name type="scientific">Dillenia turbinata</name>
    <dbReference type="NCBI Taxonomy" id="194707"/>
    <lineage>
        <taxon>Eukaryota</taxon>
        <taxon>Viridiplantae</taxon>
        <taxon>Streptophyta</taxon>
        <taxon>Embryophyta</taxon>
        <taxon>Tracheophyta</taxon>
        <taxon>Spermatophyta</taxon>
        <taxon>Magnoliopsida</taxon>
        <taxon>eudicotyledons</taxon>
        <taxon>Gunneridae</taxon>
        <taxon>Pentapetalae</taxon>
        <taxon>Dilleniales</taxon>
        <taxon>Dilleniaceae</taxon>
        <taxon>Dillenia</taxon>
    </lineage>
</organism>
<dbReference type="GO" id="GO:0005975">
    <property type="term" value="P:carbohydrate metabolic process"/>
    <property type="evidence" value="ECO:0007669"/>
    <property type="project" value="InterPro"/>
</dbReference>
<comment type="similarity">
    <text evidence="1 3">Belongs to the glycosyl hydrolase 1 family.</text>
</comment>
<evidence type="ECO:0000313" key="5">
    <source>
        <dbReference type="Proteomes" id="UP001370490"/>
    </source>
</evidence>
<dbReference type="GO" id="GO:0008422">
    <property type="term" value="F:beta-glucosidase activity"/>
    <property type="evidence" value="ECO:0007669"/>
    <property type="project" value="TreeGrafter"/>
</dbReference>
<dbReference type="Gene3D" id="3.20.20.80">
    <property type="entry name" value="Glycosidases"/>
    <property type="match status" value="2"/>
</dbReference>
<dbReference type="InterPro" id="IPR001360">
    <property type="entry name" value="Glyco_hydro_1"/>
</dbReference>
<dbReference type="Pfam" id="PF00232">
    <property type="entry name" value="Glyco_hydro_1"/>
    <property type="match status" value="3"/>
</dbReference>
<dbReference type="AlphaFoldDB" id="A0AAN8VW20"/>
<dbReference type="PROSITE" id="PS00653">
    <property type="entry name" value="GLYCOSYL_HYDROL_F1_2"/>
    <property type="match status" value="1"/>
</dbReference>
<keyword evidence="2 4" id="KW-0378">Hydrolase</keyword>
<evidence type="ECO:0000313" key="4">
    <source>
        <dbReference type="EMBL" id="KAK6940990.1"/>
    </source>
</evidence>
<dbReference type="PRINTS" id="PR00131">
    <property type="entry name" value="GLHYDRLASE1"/>
</dbReference>
<proteinExistence type="inferred from homology"/>